<sequence>AEAVAARAGLSADRQRQIEDRTIRTVVSRAFGIVVTGEPGEALRVLHLVHANDPLPASVKEEFYTVVPDQTVVDVEVMEQAGSTESPRLDDNARIAGGRLPIPPGKPQGWPIEVTFDLDSSGLLRVTARERETGEHLDLRVQIGGMSEEEVEASRTRLSRVRVG</sequence>
<protein>
    <submittedName>
        <fullName evidence="4">Hsp70 family protein</fullName>
    </submittedName>
</protein>
<evidence type="ECO:0000256" key="2">
    <source>
        <dbReference type="ARBA" id="ARBA00022840"/>
    </source>
</evidence>
<dbReference type="Gene3D" id="2.60.34.10">
    <property type="entry name" value="Substrate Binding Domain Of DNAk, Chain A, domain 1"/>
    <property type="match status" value="1"/>
</dbReference>
<proteinExistence type="predicted"/>
<dbReference type="EMBL" id="JBHTHX010002664">
    <property type="protein sequence ID" value="MFD0890767.1"/>
    <property type="molecule type" value="Genomic_DNA"/>
</dbReference>
<feature type="non-terminal residue" evidence="4">
    <location>
        <position position="1"/>
    </location>
</feature>
<evidence type="ECO:0000256" key="3">
    <source>
        <dbReference type="ARBA" id="ARBA00023186"/>
    </source>
</evidence>
<evidence type="ECO:0000256" key="1">
    <source>
        <dbReference type="ARBA" id="ARBA00022741"/>
    </source>
</evidence>
<name>A0ABW3E6U0_9ACTN</name>
<evidence type="ECO:0000313" key="4">
    <source>
        <dbReference type="EMBL" id="MFD0890767.1"/>
    </source>
</evidence>
<dbReference type="Pfam" id="PF00012">
    <property type="entry name" value="HSP70"/>
    <property type="match status" value="1"/>
</dbReference>
<dbReference type="InterPro" id="IPR029047">
    <property type="entry name" value="HSP70_peptide-bd_sf"/>
</dbReference>
<accession>A0ABW3E6U0</accession>
<keyword evidence="3" id="KW-0143">Chaperone</keyword>
<reference evidence="5" key="1">
    <citation type="journal article" date="2019" name="Int. J. Syst. Evol. Microbiol.">
        <title>The Global Catalogue of Microorganisms (GCM) 10K type strain sequencing project: providing services to taxonomists for standard genome sequencing and annotation.</title>
        <authorList>
            <consortium name="The Broad Institute Genomics Platform"/>
            <consortium name="The Broad Institute Genome Sequencing Center for Infectious Disease"/>
            <person name="Wu L."/>
            <person name="Ma J."/>
        </authorList>
    </citation>
    <scope>NUCLEOTIDE SEQUENCE [LARGE SCALE GENOMIC DNA]</scope>
    <source>
        <strain evidence="5">CCUG 62974</strain>
    </source>
</reference>
<dbReference type="Proteomes" id="UP001597024">
    <property type="component" value="Unassembled WGS sequence"/>
</dbReference>
<gene>
    <name evidence="4" type="ORF">ACFQ08_39995</name>
</gene>
<evidence type="ECO:0000313" key="5">
    <source>
        <dbReference type="Proteomes" id="UP001597024"/>
    </source>
</evidence>
<keyword evidence="1" id="KW-0547">Nucleotide-binding</keyword>
<keyword evidence="5" id="KW-1185">Reference proteome</keyword>
<organism evidence="4 5">
    <name type="scientific">Streptosporangium algeriense</name>
    <dbReference type="NCBI Taxonomy" id="1682748"/>
    <lineage>
        <taxon>Bacteria</taxon>
        <taxon>Bacillati</taxon>
        <taxon>Actinomycetota</taxon>
        <taxon>Actinomycetes</taxon>
        <taxon>Streptosporangiales</taxon>
        <taxon>Streptosporangiaceae</taxon>
        <taxon>Streptosporangium</taxon>
    </lineage>
</organism>
<keyword evidence="2" id="KW-0067">ATP-binding</keyword>
<comment type="caution">
    <text evidence="4">The sequence shown here is derived from an EMBL/GenBank/DDBJ whole genome shotgun (WGS) entry which is preliminary data.</text>
</comment>
<dbReference type="InterPro" id="IPR013126">
    <property type="entry name" value="Hsp_70_fam"/>
</dbReference>
<dbReference type="SUPFAM" id="SSF100920">
    <property type="entry name" value="Heat shock protein 70kD (HSP70), peptide-binding domain"/>
    <property type="match status" value="1"/>
</dbReference>